<evidence type="ECO:0000313" key="3">
    <source>
        <dbReference type="Proteomes" id="UP000509597"/>
    </source>
</evidence>
<gene>
    <name evidence="2" type="ORF">HQ393_10430</name>
</gene>
<keyword evidence="1" id="KW-1133">Transmembrane helix</keyword>
<dbReference type="Proteomes" id="UP000509597">
    <property type="component" value="Chromosome"/>
</dbReference>
<name>A0A7H9BJ00_9NEIS</name>
<evidence type="ECO:0000313" key="2">
    <source>
        <dbReference type="EMBL" id="QLG88620.1"/>
    </source>
</evidence>
<proteinExistence type="predicted"/>
<sequence>MSISKRENEIRAFSNLKLRYQMILVWLPVVFSALFMGVAGYYCGVELAGFFSVDPAAPIINQPNSGKFFFLLMALFIFLFLFGFVVWYFFLICTFKYLAAFNVSTIKNIVFGRDYPNHWSS</sequence>
<dbReference type="RefSeq" id="WP_179355132.1">
    <property type="nucleotide sequence ID" value="NZ_CP058627.1"/>
</dbReference>
<keyword evidence="1" id="KW-0812">Transmembrane</keyword>
<reference evidence="2 3" key="1">
    <citation type="submission" date="2020-07" db="EMBL/GenBank/DDBJ databases">
        <title>Complete genome sequence of Chitinibacter sp. 2T18.</title>
        <authorList>
            <person name="Bae J.-W."/>
            <person name="Choi J.-W."/>
        </authorList>
    </citation>
    <scope>NUCLEOTIDE SEQUENCE [LARGE SCALE GENOMIC DNA]</scope>
    <source>
        <strain evidence="2 3">2T18</strain>
    </source>
</reference>
<dbReference type="AlphaFoldDB" id="A0A7H9BJ00"/>
<feature type="transmembrane region" description="Helical" evidence="1">
    <location>
        <begin position="68"/>
        <end position="91"/>
    </location>
</feature>
<protein>
    <submittedName>
        <fullName evidence="2">Uncharacterized protein</fullName>
    </submittedName>
</protein>
<keyword evidence="1" id="KW-0472">Membrane</keyword>
<keyword evidence="3" id="KW-1185">Reference proteome</keyword>
<feature type="transmembrane region" description="Helical" evidence="1">
    <location>
        <begin position="20"/>
        <end position="42"/>
    </location>
</feature>
<organism evidence="2 3">
    <name type="scientific">Chitinibacter bivalviorum</name>
    <dbReference type="NCBI Taxonomy" id="2739434"/>
    <lineage>
        <taxon>Bacteria</taxon>
        <taxon>Pseudomonadati</taxon>
        <taxon>Pseudomonadota</taxon>
        <taxon>Betaproteobacteria</taxon>
        <taxon>Neisseriales</taxon>
        <taxon>Chitinibacteraceae</taxon>
        <taxon>Chitinibacter</taxon>
    </lineage>
</organism>
<evidence type="ECO:0000256" key="1">
    <source>
        <dbReference type="SAM" id="Phobius"/>
    </source>
</evidence>
<accession>A0A7H9BJ00</accession>
<dbReference type="EMBL" id="CP058627">
    <property type="protein sequence ID" value="QLG88620.1"/>
    <property type="molecule type" value="Genomic_DNA"/>
</dbReference>
<dbReference type="KEGG" id="chiz:HQ393_10430"/>